<evidence type="ECO:0000256" key="2">
    <source>
        <dbReference type="ARBA" id="ARBA00022723"/>
    </source>
</evidence>
<keyword evidence="4 5" id="KW-0408">Iron</keyword>
<comment type="cofactor">
    <cofactor evidence="5">
        <name>Fe(2+)</name>
        <dbReference type="ChEBI" id="CHEBI:29033"/>
    </cofactor>
    <text evidence="5">Binds 1 Fe(2+) ion per subunit.</text>
</comment>
<keyword evidence="3" id="KW-0560">Oxidoreductase</keyword>
<organism evidence="6 7">
    <name type="scientific">Verticiella sediminum</name>
    <dbReference type="NCBI Taxonomy" id="1247510"/>
    <lineage>
        <taxon>Bacteria</taxon>
        <taxon>Pseudomonadati</taxon>
        <taxon>Pseudomonadota</taxon>
        <taxon>Betaproteobacteria</taxon>
        <taxon>Burkholderiales</taxon>
        <taxon>Alcaligenaceae</taxon>
        <taxon>Verticiella</taxon>
    </lineage>
</organism>
<dbReference type="EMBL" id="VLTJ01000029">
    <property type="protein sequence ID" value="TSH92963.1"/>
    <property type="molecule type" value="Genomic_DNA"/>
</dbReference>
<keyword evidence="7" id="KW-1185">Reference proteome</keyword>
<reference evidence="6 7" key="1">
    <citation type="submission" date="2019-07" db="EMBL/GenBank/DDBJ databases">
        <title>Qingshengfaniella alkalisoli gen. nov., sp. nov., isolated from saline soil.</title>
        <authorList>
            <person name="Xu L."/>
            <person name="Huang X.-X."/>
            <person name="Sun J.-Q."/>
        </authorList>
    </citation>
    <scope>NUCLEOTIDE SEQUENCE [LARGE SCALE GENOMIC DNA]</scope>
    <source>
        <strain evidence="6 7">DSM 27279</strain>
    </source>
</reference>
<dbReference type="PROSITE" id="PS51318">
    <property type="entry name" value="TAT"/>
    <property type="match status" value="1"/>
</dbReference>
<evidence type="ECO:0000313" key="6">
    <source>
        <dbReference type="EMBL" id="TSH92963.1"/>
    </source>
</evidence>
<dbReference type="Pfam" id="PF03055">
    <property type="entry name" value="RPE65"/>
    <property type="match status" value="1"/>
</dbReference>
<protein>
    <submittedName>
        <fullName evidence="6">Carotenoid oxygenase family protein</fullName>
    </submittedName>
</protein>
<dbReference type="InterPro" id="IPR004294">
    <property type="entry name" value="Carotenoid_Oase"/>
</dbReference>
<evidence type="ECO:0000313" key="7">
    <source>
        <dbReference type="Proteomes" id="UP000318405"/>
    </source>
</evidence>
<evidence type="ECO:0000256" key="1">
    <source>
        <dbReference type="ARBA" id="ARBA00006787"/>
    </source>
</evidence>
<feature type="binding site" evidence="5">
    <location>
        <position position="225"/>
    </location>
    <ligand>
        <name>Fe cation</name>
        <dbReference type="ChEBI" id="CHEBI:24875"/>
        <note>catalytic</note>
    </ligand>
</feature>
<dbReference type="OrthoDB" id="6636843at2"/>
<comment type="similarity">
    <text evidence="1">Belongs to the carotenoid oxygenase family.</text>
</comment>
<dbReference type="InterPro" id="IPR006311">
    <property type="entry name" value="TAT_signal"/>
</dbReference>
<proteinExistence type="inferred from homology"/>
<evidence type="ECO:0000256" key="3">
    <source>
        <dbReference type="ARBA" id="ARBA00023002"/>
    </source>
</evidence>
<gene>
    <name evidence="6" type="ORF">FOZ76_16385</name>
</gene>
<dbReference type="GO" id="GO:0010436">
    <property type="term" value="F:carotenoid dioxygenase activity"/>
    <property type="evidence" value="ECO:0007669"/>
    <property type="project" value="TreeGrafter"/>
</dbReference>
<feature type="binding site" evidence="5">
    <location>
        <position position="273"/>
    </location>
    <ligand>
        <name>Fe cation</name>
        <dbReference type="ChEBI" id="CHEBI:24875"/>
        <note>catalytic</note>
    </ligand>
</feature>
<evidence type="ECO:0000256" key="4">
    <source>
        <dbReference type="ARBA" id="ARBA00023004"/>
    </source>
</evidence>
<feature type="binding site" evidence="5">
    <location>
        <position position="335"/>
    </location>
    <ligand>
        <name>Fe cation</name>
        <dbReference type="ChEBI" id="CHEBI:24875"/>
        <note>catalytic</note>
    </ligand>
</feature>
<dbReference type="GO" id="GO:0016121">
    <property type="term" value="P:carotene catabolic process"/>
    <property type="evidence" value="ECO:0007669"/>
    <property type="project" value="TreeGrafter"/>
</dbReference>
<keyword evidence="2 5" id="KW-0479">Metal-binding</keyword>
<dbReference type="AlphaFoldDB" id="A0A556AJA9"/>
<feature type="binding site" evidence="5">
    <location>
        <position position="508"/>
    </location>
    <ligand>
        <name>Fe cation</name>
        <dbReference type="ChEBI" id="CHEBI:24875"/>
        <note>catalytic</note>
    </ligand>
</feature>
<accession>A0A556AJA9</accession>
<name>A0A556AJA9_9BURK</name>
<dbReference type="PANTHER" id="PTHR10543">
    <property type="entry name" value="BETA-CAROTENE DIOXYGENASE"/>
    <property type="match status" value="1"/>
</dbReference>
<sequence>MRADSLPGGQPPGRGPSIFLCRARIMQPPRNTSRREFCRRSGLLAAALPLCSPTHLAAAASIAGAHDMPAWTSPNPALTRAFAPVFDERDDQDLAVDGEIPAGLRGAYMRNGPNPRFEPDAHYSYPFDGTGMVHAIHLADGKARYRNRWVMTTELAKEIAAGRRIYNSTFAPAPHANLANTNVVRHAGRYLALYEGGQPYEVDAELATLGRYDYDGKLQGPMSAHPKIDPHTGELLSIQYDLESGALLYLRVGRDGVPDRRVPLQAPWPAMIHDIALTENHVIAFVCPLVFDLGPAGPPATWQPERGTRIALVPRDARTAADVRWLDGPPFFNWHTVNAWERDGRIEVAMPWYDAFSLGPQPRRLELHRIVIDLSSGVVRDETIDTRACEFGRVNDAYLGRPTRYGYVGLREPRPGWTPQAGTFEAIARYDLASGAKDVHRFAAGSTVGEPVFVPAPGATDEDDGYVFTFVHEEGQAQGAFHILDARNLADAPLAVVHLPRRVPVGLHGSWMSG</sequence>
<dbReference type="Proteomes" id="UP000318405">
    <property type="component" value="Unassembled WGS sequence"/>
</dbReference>
<comment type="caution">
    <text evidence="6">The sequence shown here is derived from an EMBL/GenBank/DDBJ whole genome shotgun (WGS) entry which is preliminary data.</text>
</comment>
<dbReference type="GO" id="GO:0046872">
    <property type="term" value="F:metal ion binding"/>
    <property type="evidence" value="ECO:0007669"/>
    <property type="project" value="UniProtKB-KW"/>
</dbReference>
<evidence type="ECO:0000256" key="5">
    <source>
        <dbReference type="PIRSR" id="PIRSR604294-1"/>
    </source>
</evidence>
<dbReference type="PANTHER" id="PTHR10543:SF89">
    <property type="entry name" value="CAROTENOID 9,10(9',10')-CLEAVAGE DIOXYGENASE 1"/>
    <property type="match status" value="1"/>
</dbReference>